<organism evidence="2 3">
    <name type="scientific">Candidatus Fimimonas merdipullorum</name>
    <dbReference type="NCBI Taxonomy" id="2840822"/>
    <lineage>
        <taxon>Bacteria</taxon>
        <taxon>Pseudomonadati</taxon>
        <taxon>Myxococcota</taxon>
        <taxon>Myxococcia</taxon>
        <taxon>Myxococcales</taxon>
        <taxon>Cystobacterineae</taxon>
        <taxon>Myxococcaceae</taxon>
        <taxon>Myxococcaceae incertae sedis</taxon>
        <taxon>Candidatus Fimimonas</taxon>
    </lineage>
</organism>
<feature type="transmembrane region" description="Helical" evidence="1">
    <location>
        <begin position="154"/>
        <end position="176"/>
    </location>
</feature>
<comment type="caution">
    <text evidence="2">The sequence shown here is derived from an EMBL/GenBank/DDBJ whole genome shotgun (WGS) entry which is preliminary data.</text>
</comment>
<dbReference type="InterPro" id="IPR021683">
    <property type="entry name" value="DUF3267"/>
</dbReference>
<dbReference type="AlphaFoldDB" id="A0A9D1MWX9"/>
<feature type="transmembrane region" description="Helical" evidence="1">
    <location>
        <begin position="27"/>
        <end position="50"/>
    </location>
</feature>
<proteinExistence type="predicted"/>
<keyword evidence="1" id="KW-1133">Transmembrane helix</keyword>
<feature type="transmembrane region" description="Helical" evidence="1">
    <location>
        <begin position="62"/>
        <end position="80"/>
    </location>
</feature>
<evidence type="ECO:0000313" key="3">
    <source>
        <dbReference type="Proteomes" id="UP000886852"/>
    </source>
</evidence>
<reference evidence="2" key="2">
    <citation type="journal article" date="2021" name="PeerJ">
        <title>Extensive microbial diversity within the chicken gut microbiome revealed by metagenomics and culture.</title>
        <authorList>
            <person name="Gilroy R."/>
            <person name="Ravi A."/>
            <person name="Getino M."/>
            <person name="Pursley I."/>
            <person name="Horton D.L."/>
            <person name="Alikhan N.F."/>
            <person name="Baker D."/>
            <person name="Gharbi K."/>
            <person name="Hall N."/>
            <person name="Watson M."/>
            <person name="Adriaenssens E.M."/>
            <person name="Foster-Nyarko E."/>
            <person name="Jarju S."/>
            <person name="Secka A."/>
            <person name="Antonio M."/>
            <person name="Oren A."/>
            <person name="Chaudhuri R.R."/>
            <person name="La Ragione R."/>
            <person name="Hildebrand F."/>
            <person name="Pallen M.J."/>
        </authorList>
    </citation>
    <scope>NUCLEOTIDE SEQUENCE</scope>
    <source>
        <strain evidence="2">ChiHjej12B11-7776</strain>
    </source>
</reference>
<evidence type="ECO:0000256" key="1">
    <source>
        <dbReference type="SAM" id="Phobius"/>
    </source>
</evidence>
<dbReference type="Pfam" id="PF11667">
    <property type="entry name" value="DUF3267"/>
    <property type="match status" value="1"/>
</dbReference>
<protein>
    <submittedName>
        <fullName evidence="2">DUF3267 domain-containing protein</fullName>
    </submittedName>
</protein>
<evidence type="ECO:0000313" key="2">
    <source>
        <dbReference type="EMBL" id="HIU90988.1"/>
    </source>
</evidence>
<feature type="transmembrane region" description="Helical" evidence="1">
    <location>
        <begin position="125"/>
        <end position="148"/>
    </location>
</feature>
<reference evidence="2" key="1">
    <citation type="submission" date="2020-10" db="EMBL/GenBank/DDBJ databases">
        <authorList>
            <person name="Gilroy R."/>
        </authorList>
    </citation>
    <scope>NUCLEOTIDE SEQUENCE</scope>
    <source>
        <strain evidence="2">ChiHjej12B11-7776</strain>
    </source>
</reference>
<name>A0A9D1MWX9_9BACT</name>
<dbReference type="EMBL" id="DVOC01000055">
    <property type="protein sequence ID" value="HIU90988.1"/>
    <property type="molecule type" value="Genomic_DNA"/>
</dbReference>
<gene>
    <name evidence="2" type="ORF">IAC72_03165</name>
</gene>
<accession>A0A9D1MWX9</accession>
<dbReference type="Proteomes" id="UP000886852">
    <property type="component" value="Unassembled WGS sequence"/>
</dbReference>
<sequence>MKFYEENLPQGYVEAKTVDATNKRTGIILNLAALALSAATFFALWYGFGMSWQTLTQQAKDVAVMLAAALCFVVCTPAYLVCHELVHGVFYKLFTKRKLTFGLTLTCAYCGVPDVFVYRTAALSAVIAPFALFSVLLILPVILVHSAIWRAAAVLLFALHVGGCVGDLYMFGLLLFRFKKGTLVRDTGPKQTLYVRQEV</sequence>
<keyword evidence="1" id="KW-0472">Membrane</keyword>
<keyword evidence="1" id="KW-0812">Transmembrane</keyword>
<feature type="transmembrane region" description="Helical" evidence="1">
    <location>
        <begin position="100"/>
        <end position="118"/>
    </location>
</feature>